<organism evidence="5 6">
    <name type="scientific">Shinella zoogloeoides</name>
    <name type="common">Crabtreella saccharophila</name>
    <dbReference type="NCBI Taxonomy" id="352475"/>
    <lineage>
        <taxon>Bacteria</taxon>
        <taxon>Pseudomonadati</taxon>
        <taxon>Pseudomonadota</taxon>
        <taxon>Alphaproteobacteria</taxon>
        <taxon>Hyphomicrobiales</taxon>
        <taxon>Rhizobiaceae</taxon>
        <taxon>Shinella</taxon>
    </lineage>
</organism>
<keyword evidence="3" id="KW-0677">Repeat</keyword>
<evidence type="ECO:0000256" key="1">
    <source>
        <dbReference type="ARBA" id="ARBA00007274"/>
    </source>
</evidence>
<dbReference type="OrthoDB" id="9815592at2"/>
<dbReference type="SUPFAM" id="SSF51161">
    <property type="entry name" value="Trimeric LpxA-like enzymes"/>
    <property type="match status" value="1"/>
</dbReference>
<dbReference type="PROSITE" id="PS00101">
    <property type="entry name" value="HEXAPEP_TRANSFERASES"/>
    <property type="match status" value="1"/>
</dbReference>
<dbReference type="Proteomes" id="UP000440304">
    <property type="component" value="Unassembled WGS sequence"/>
</dbReference>
<dbReference type="AlphaFoldDB" id="A0A6N8TEZ7"/>
<evidence type="ECO:0000256" key="4">
    <source>
        <dbReference type="ARBA" id="ARBA00023315"/>
    </source>
</evidence>
<evidence type="ECO:0000256" key="3">
    <source>
        <dbReference type="ARBA" id="ARBA00022737"/>
    </source>
</evidence>
<dbReference type="Pfam" id="PF00132">
    <property type="entry name" value="Hexapep"/>
    <property type="match status" value="1"/>
</dbReference>
<dbReference type="PANTHER" id="PTHR43300">
    <property type="entry name" value="ACETYLTRANSFERASE"/>
    <property type="match status" value="1"/>
</dbReference>
<dbReference type="InterPro" id="IPR018357">
    <property type="entry name" value="Hexapep_transf_CS"/>
</dbReference>
<protein>
    <submittedName>
        <fullName evidence="5">Antibiotic acetyltransferase</fullName>
    </submittedName>
</protein>
<accession>A0A6N8TEZ7</accession>
<comment type="similarity">
    <text evidence="1">Belongs to the transferase hexapeptide repeat family.</text>
</comment>
<sequence length="212" mass="23560">MAPVFVEPYVTLPFRSFIEMGAYSYVVGPVRGNLSIGRYCSIAGNLQLMGDSHPMERLTTHPFTYHQDFVDIARDDYGRGFLPEPYSINDAPVTIGNDVWIGEGVLIAQGVTIGDGAVVAARSVVTKDVPPYTIVGGVPAKPIRKRFDAGLVDLLLETRWWDFNYIDLPPHWSDPKRIVTELVEKEAAGEIARWKPKRIDLALSLFKASLRG</sequence>
<keyword evidence="4" id="KW-0012">Acyltransferase</keyword>
<comment type="caution">
    <text evidence="5">The sequence shown here is derived from an EMBL/GenBank/DDBJ whole genome shotgun (WGS) entry which is preliminary data.</text>
</comment>
<gene>
    <name evidence="5" type="ORF">GR156_11765</name>
</gene>
<proteinExistence type="inferred from homology"/>
<evidence type="ECO:0000256" key="2">
    <source>
        <dbReference type="ARBA" id="ARBA00022679"/>
    </source>
</evidence>
<dbReference type="InterPro" id="IPR001451">
    <property type="entry name" value="Hexapep"/>
</dbReference>
<dbReference type="CDD" id="cd03349">
    <property type="entry name" value="LbH_XAT"/>
    <property type="match status" value="1"/>
</dbReference>
<dbReference type="Gene3D" id="2.160.10.10">
    <property type="entry name" value="Hexapeptide repeat proteins"/>
    <property type="match status" value="1"/>
</dbReference>
<keyword evidence="2 5" id="KW-0808">Transferase</keyword>
<dbReference type="InterPro" id="IPR011004">
    <property type="entry name" value="Trimer_LpxA-like_sf"/>
</dbReference>
<dbReference type="EMBL" id="WUML01000008">
    <property type="protein sequence ID" value="MXO00985.1"/>
    <property type="molecule type" value="Genomic_DNA"/>
</dbReference>
<dbReference type="InterPro" id="IPR050179">
    <property type="entry name" value="Trans_hexapeptide_repeat"/>
</dbReference>
<name>A0A6N8TEZ7_SHIZO</name>
<evidence type="ECO:0000313" key="5">
    <source>
        <dbReference type="EMBL" id="MXO00985.1"/>
    </source>
</evidence>
<evidence type="ECO:0000313" key="6">
    <source>
        <dbReference type="Proteomes" id="UP000440304"/>
    </source>
</evidence>
<dbReference type="GO" id="GO:0016746">
    <property type="term" value="F:acyltransferase activity"/>
    <property type="evidence" value="ECO:0007669"/>
    <property type="project" value="UniProtKB-KW"/>
</dbReference>
<dbReference type="PANTHER" id="PTHR43300:SF11">
    <property type="entry name" value="ACETYLTRANSFERASE RV3034C-RELATED"/>
    <property type="match status" value="1"/>
</dbReference>
<reference evidence="5 6" key="1">
    <citation type="submission" date="2019-12" db="EMBL/GenBank/DDBJ databases">
        <title>Shinella granuli gen. nov., sp. nov., and proposal of the reclassification of Zoogloea ramigera ATCC 19623 as Shinella zoogloeoides sp. nov.</title>
        <authorList>
            <person name="Gao J."/>
        </authorList>
    </citation>
    <scope>NUCLEOTIDE SEQUENCE [LARGE SCALE GENOMIC DNA]</scope>
    <source>
        <strain evidence="5 6">DSM 287</strain>
    </source>
</reference>